<dbReference type="EMBL" id="VFPA01000005">
    <property type="protein sequence ID" value="TQM04176.1"/>
    <property type="molecule type" value="Genomic_DNA"/>
</dbReference>
<protein>
    <submittedName>
        <fullName evidence="2">Uncharacterized protein</fullName>
    </submittedName>
</protein>
<evidence type="ECO:0000256" key="1">
    <source>
        <dbReference type="SAM" id="MobiDB-lite"/>
    </source>
</evidence>
<evidence type="ECO:0000313" key="3">
    <source>
        <dbReference type="Proteomes" id="UP000315677"/>
    </source>
</evidence>
<reference evidence="2 3" key="1">
    <citation type="submission" date="2019-06" db="EMBL/GenBank/DDBJ databases">
        <title>Sequencing the genomes of 1000 actinobacteria strains.</title>
        <authorList>
            <person name="Klenk H.-P."/>
        </authorList>
    </citation>
    <scope>NUCLEOTIDE SEQUENCE [LARGE SCALE GENOMIC DNA]</scope>
    <source>
        <strain evidence="2 3">DSM 45301</strain>
    </source>
</reference>
<feature type="compositionally biased region" description="Basic and acidic residues" evidence="1">
    <location>
        <begin position="172"/>
        <end position="191"/>
    </location>
</feature>
<feature type="region of interest" description="Disordered" evidence="1">
    <location>
        <begin position="129"/>
        <end position="450"/>
    </location>
</feature>
<feature type="compositionally biased region" description="Low complexity" evidence="1">
    <location>
        <begin position="140"/>
        <end position="150"/>
    </location>
</feature>
<organism evidence="2 3">
    <name type="scientific">Pseudonocardia kunmingensis</name>
    <dbReference type="NCBI Taxonomy" id="630975"/>
    <lineage>
        <taxon>Bacteria</taxon>
        <taxon>Bacillati</taxon>
        <taxon>Actinomycetota</taxon>
        <taxon>Actinomycetes</taxon>
        <taxon>Pseudonocardiales</taxon>
        <taxon>Pseudonocardiaceae</taxon>
        <taxon>Pseudonocardia</taxon>
    </lineage>
</organism>
<dbReference type="Proteomes" id="UP000315677">
    <property type="component" value="Unassembled WGS sequence"/>
</dbReference>
<feature type="compositionally biased region" description="Low complexity" evidence="1">
    <location>
        <begin position="245"/>
        <end position="270"/>
    </location>
</feature>
<feature type="compositionally biased region" description="Pro residues" evidence="1">
    <location>
        <begin position="297"/>
        <end position="307"/>
    </location>
</feature>
<feature type="compositionally biased region" description="Pro residues" evidence="1">
    <location>
        <begin position="421"/>
        <end position="432"/>
    </location>
</feature>
<feature type="compositionally biased region" description="Pro residues" evidence="1">
    <location>
        <begin position="368"/>
        <end position="386"/>
    </location>
</feature>
<keyword evidence="3" id="KW-1185">Reference proteome</keyword>
<dbReference type="AlphaFoldDB" id="A0A543D4C0"/>
<proteinExistence type="predicted"/>
<accession>A0A543D4C0</accession>
<dbReference type="OrthoDB" id="3579895at2"/>
<name>A0A543D4C0_9PSEU</name>
<feature type="compositionally biased region" description="Low complexity" evidence="1">
    <location>
        <begin position="222"/>
        <end position="233"/>
    </location>
</feature>
<gene>
    <name evidence="2" type="ORF">FB558_7207</name>
</gene>
<dbReference type="RefSeq" id="WP_142061327.1">
    <property type="nucleotide sequence ID" value="NZ_VFPA01000005.1"/>
</dbReference>
<evidence type="ECO:0000313" key="2">
    <source>
        <dbReference type="EMBL" id="TQM04176.1"/>
    </source>
</evidence>
<sequence>MLPAPRHPLAPEAVPDRPPLATLLTGLLRSAGAQAVRAVRGSGAVLAEVGLADGDDVTALLALARSAAAMGRGRGEWLEDLVVTLGATVHVLRECEGAVLHVRLDPARGDIATVRRGLADAEVRRAVAAAVDEEGEDAPDAGAPPTGVPARPAALPRFTTTPPADPASPVRQEGHLRGGDGREAGSADLRDGGSSGAQAPVAPQEGRRRAAAERGGGLADTGPQPRLPGGSLPSPGPVPPGGSGASDAAGPDFATAGPAASDPAGGRAAAPRPPAPRPRAVGASHTRADRVPDAPAGGPPAARPPAPADLRAPAEPPGAAVASGVRDTGRGSAWSDRPAGPPDPGGPALDAQSTVPSMRPVPLGGRPAPVPGEAPAPHRTPVPRQAPDPHRAAVPRQAPSPRSSAEAGGPQPDPSGGHPLARPPAPALPRPRPTGGSGGQEPALVAVDGGSPVTRSGALAVLALPPVGALPRRRPAPVTTPPRPVFTPAVLRQAWVADLTTMRRVLAGLHRLG</sequence>
<comment type="caution">
    <text evidence="2">The sequence shown here is derived from an EMBL/GenBank/DDBJ whole genome shotgun (WGS) entry which is preliminary data.</text>
</comment>